<comment type="caution">
    <text evidence="3">The sequence shown here is derived from an EMBL/GenBank/DDBJ whole genome shotgun (WGS) entry which is preliminary data.</text>
</comment>
<dbReference type="RefSeq" id="WP_191319768.1">
    <property type="nucleotide sequence ID" value="NZ_BNCG01000010.1"/>
</dbReference>
<feature type="signal peptide" evidence="2">
    <location>
        <begin position="1"/>
        <end position="22"/>
    </location>
</feature>
<dbReference type="Pfam" id="PF12779">
    <property type="entry name" value="WXXGXW"/>
    <property type="match status" value="2"/>
</dbReference>
<accession>A0ABV7UBB8</accession>
<dbReference type="InterPro" id="IPR019546">
    <property type="entry name" value="TAT_signal_bac_arc"/>
</dbReference>
<keyword evidence="2" id="KW-0732">Signal</keyword>
<keyword evidence="4" id="KW-1185">Reference proteome</keyword>
<evidence type="ECO:0000256" key="2">
    <source>
        <dbReference type="SAM" id="SignalP"/>
    </source>
</evidence>
<proteinExistence type="predicted"/>
<dbReference type="InterPro" id="IPR006311">
    <property type="entry name" value="TAT_signal"/>
</dbReference>
<dbReference type="PROSITE" id="PS51318">
    <property type="entry name" value="TAT"/>
    <property type="match status" value="1"/>
</dbReference>
<feature type="region of interest" description="Disordered" evidence="1">
    <location>
        <begin position="26"/>
        <end position="54"/>
    </location>
</feature>
<organism evidence="3 4">
    <name type="scientific">Camelimonas fluminis</name>
    <dbReference type="NCBI Taxonomy" id="1576911"/>
    <lineage>
        <taxon>Bacteria</taxon>
        <taxon>Pseudomonadati</taxon>
        <taxon>Pseudomonadota</taxon>
        <taxon>Alphaproteobacteria</taxon>
        <taxon>Hyphomicrobiales</taxon>
        <taxon>Chelatococcaceae</taxon>
        <taxon>Camelimonas</taxon>
    </lineage>
</organism>
<gene>
    <name evidence="3" type="ORF">ACFONL_00855</name>
</gene>
<dbReference type="EMBL" id="JBHRYC010000006">
    <property type="protein sequence ID" value="MFC3635947.1"/>
    <property type="molecule type" value="Genomic_DNA"/>
</dbReference>
<dbReference type="NCBIfam" id="TIGR01409">
    <property type="entry name" value="TAT_signal_seq"/>
    <property type="match status" value="1"/>
</dbReference>
<sequence>MFSRRSFLGALVAAAAATPLIALTPDEAEARSWPPSNRPPPPPRRERRPPGRPGHVWAAGHWAWDSRRRTYVWIPGRWIPHRRGHRWRQPRWVRRHGQWVFIPGAWVR</sequence>
<dbReference type="InterPro" id="IPR024447">
    <property type="entry name" value="YXWGXW_rpt"/>
</dbReference>
<reference evidence="4" key="1">
    <citation type="journal article" date="2019" name="Int. J. Syst. Evol. Microbiol.">
        <title>The Global Catalogue of Microorganisms (GCM) 10K type strain sequencing project: providing services to taxonomists for standard genome sequencing and annotation.</title>
        <authorList>
            <consortium name="The Broad Institute Genomics Platform"/>
            <consortium name="The Broad Institute Genome Sequencing Center for Infectious Disease"/>
            <person name="Wu L."/>
            <person name="Ma J."/>
        </authorList>
    </citation>
    <scope>NUCLEOTIDE SEQUENCE [LARGE SCALE GENOMIC DNA]</scope>
    <source>
        <strain evidence="4">KCTC 42282</strain>
    </source>
</reference>
<name>A0ABV7UBB8_9HYPH</name>
<feature type="chain" id="PRO_5046123671" evidence="2">
    <location>
        <begin position="23"/>
        <end position="108"/>
    </location>
</feature>
<evidence type="ECO:0000313" key="4">
    <source>
        <dbReference type="Proteomes" id="UP001595704"/>
    </source>
</evidence>
<protein>
    <submittedName>
        <fullName evidence="3">Twin-arginine translocation signal domain-containing protein</fullName>
    </submittedName>
</protein>
<evidence type="ECO:0000313" key="3">
    <source>
        <dbReference type="EMBL" id="MFC3635947.1"/>
    </source>
</evidence>
<dbReference type="Proteomes" id="UP001595704">
    <property type="component" value="Unassembled WGS sequence"/>
</dbReference>
<evidence type="ECO:0000256" key="1">
    <source>
        <dbReference type="SAM" id="MobiDB-lite"/>
    </source>
</evidence>